<dbReference type="CDD" id="cd12797">
    <property type="entry name" value="M23_peptidase"/>
    <property type="match status" value="1"/>
</dbReference>
<dbReference type="GO" id="GO:0004222">
    <property type="term" value="F:metalloendopeptidase activity"/>
    <property type="evidence" value="ECO:0007669"/>
    <property type="project" value="TreeGrafter"/>
</dbReference>
<keyword evidence="1 3" id="KW-0732">Signal</keyword>
<reference evidence="5" key="2">
    <citation type="submission" date="2020-09" db="EMBL/GenBank/DDBJ databases">
        <authorList>
            <person name="Sun Q."/>
            <person name="Ohkuma M."/>
        </authorList>
    </citation>
    <scope>NUCLEOTIDE SEQUENCE</scope>
    <source>
        <strain evidence="5">JCM 4490</strain>
    </source>
</reference>
<evidence type="ECO:0000259" key="4">
    <source>
        <dbReference type="Pfam" id="PF01551"/>
    </source>
</evidence>
<reference evidence="5" key="1">
    <citation type="journal article" date="2014" name="Int. J. Syst. Evol. Microbiol.">
        <title>Complete genome sequence of Corynebacterium casei LMG S-19264T (=DSM 44701T), isolated from a smear-ripened cheese.</title>
        <authorList>
            <consortium name="US DOE Joint Genome Institute (JGI-PGF)"/>
            <person name="Walter F."/>
            <person name="Albersmeier A."/>
            <person name="Kalinowski J."/>
            <person name="Ruckert C."/>
        </authorList>
    </citation>
    <scope>NUCLEOTIDE SEQUENCE</scope>
    <source>
        <strain evidence="5">JCM 4490</strain>
    </source>
</reference>
<feature type="compositionally biased region" description="Pro residues" evidence="2">
    <location>
        <begin position="30"/>
        <end position="48"/>
    </location>
</feature>
<dbReference type="PANTHER" id="PTHR21666">
    <property type="entry name" value="PEPTIDASE-RELATED"/>
    <property type="match status" value="1"/>
</dbReference>
<dbReference type="AlphaFoldDB" id="A0A918JEM2"/>
<dbReference type="EMBL" id="BMUE01000018">
    <property type="protein sequence ID" value="GGW75248.1"/>
    <property type="molecule type" value="Genomic_DNA"/>
</dbReference>
<evidence type="ECO:0000256" key="3">
    <source>
        <dbReference type="SAM" id="SignalP"/>
    </source>
</evidence>
<evidence type="ECO:0000256" key="2">
    <source>
        <dbReference type="SAM" id="MobiDB-lite"/>
    </source>
</evidence>
<feature type="domain" description="M23ase beta-sheet core" evidence="4">
    <location>
        <begin position="78"/>
        <end position="173"/>
    </location>
</feature>
<feature type="region of interest" description="Disordered" evidence="2">
    <location>
        <begin position="30"/>
        <end position="53"/>
    </location>
</feature>
<accession>A0A918JEM2</accession>
<dbReference type="Proteomes" id="UP000620224">
    <property type="component" value="Unassembled WGS sequence"/>
</dbReference>
<protein>
    <recommendedName>
        <fullName evidence="4">M23ase beta-sheet core domain-containing protein</fullName>
    </recommendedName>
</protein>
<comment type="caution">
    <text evidence="5">The sequence shown here is derived from an EMBL/GenBank/DDBJ whole genome shotgun (WGS) entry which is preliminary data.</text>
</comment>
<feature type="chain" id="PRO_5036974456" description="M23ase beta-sheet core domain-containing protein" evidence="3">
    <location>
        <begin position="26"/>
        <end position="194"/>
    </location>
</feature>
<evidence type="ECO:0000313" key="6">
    <source>
        <dbReference type="Proteomes" id="UP000620224"/>
    </source>
</evidence>
<dbReference type="SUPFAM" id="SSF51261">
    <property type="entry name" value="Duplicated hybrid motif"/>
    <property type="match status" value="1"/>
</dbReference>
<keyword evidence="6" id="KW-1185">Reference proteome</keyword>
<dbReference type="InterPro" id="IPR016047">
    <property type="entry name" value="M23ase_b-sheet_dom"/>
</dbReference>
<gene>
    <name evidence="5" type="ORF">GCM10010503_61070</name>
</gene>
<proteinExistence type="predicted"/>
<sequence length="194" mass="19339">MRCVPVWAAVALGAAAAALAPAAWADGPVPAPPAAPRGPAPPPGPQGPVPAIGRAWPVGVRPVVLRGWEPPATVYGPGHRGVDLAAPPGSPVRAVAPGRVSFAGRVAGRGVVSVELAGTDLRTTYEPVSPSVGEGDRVGAGEVVGTVEPAGAHCGTTACVHWGLLRGGTYLNPLSLLPPWLLNGGPSRLLPVYG</sequence>
<dbReference type="InterPro" id="IPR011055">
    <property type="entry name" value="Dup_hybrid_motif"/>
</dbReference>
<evidence type="ECO:0000313" key="5">
    <source>
        <dbReference type="EMBL" id="GGW75248.1"/>
    </source>
</evidence>
<evidence type="ECO:0000256" key="1">
    <source>
        <dbReference type="ARBA" id="ARBA00022729"/>
    </source>
</evidence>
<name>A0A918JEM2_9ACTN</name>
<dbReference type="PANTHER" id="PTHR21666:SF289">
    <property type="entry name" value="L-ALA--D-GLU ENDOPEPTIDASE"/>
    <property type="match status" value="1"/>
</dbReference>
<organism evidence="5 6">
    <name type="scientific">Streptomyces lucensis JCM 4490</name>
    <dbReference type="NCBI Taxonomy" id="1306176"/>
    <lineage>
        <taxon>Bacteria</taxon>
        <taxon>Bacillati</taxon>
        <taxon>Actinomycetota</taxon>
        <taxon>Actinomycetes</taxon>
        <taxon>Kitasatosporales</taxon>
        <taxon>Streptomycetaceae</taxon>
        <taxon>Streptomyces</taxon>
    </lineage>
</organism>
<feature type="signal peptide" evidence="3">
    <location>
        <begin position="1"/>
        <end position="25"/>
    </location>
</feature>
<dbReference type="InterPro" id="IPR050570">
    <property type="entry name" value="Cell_wall_metabolism_enzyme"/>
</dbReference>
<dbReference type="Gene3D" id="2.70.70.10">
    <property type="entry name" value="Glucose Permease (Domain IIA)"/>
    <property type="match status" value="1"/>
</dbReference>
<dbReference type="Pfam" id="PF01551">
    <property type="entry name" value="Peptidase_M23"/>
    <property type="match status" value="1"/>
</dbReference>